<dbReference type="PROSITE" id="PS00666">
    <property type="entry name" value="DHDPS_2"/>
    <property type="match status" value="1"/>
</dbReference>
<evidence type="ECO:0000256" key="8">
    <source>
        <dbReference type="ARBA" id="ARBA00023154"/>
    </source>
</evidence>
<evidence type="ECO:0000256" key="11">
    <source>
        <dbReference type="ARBA" id="ARBA00047836"/>
    </source>
</evidence>
<comment type="caution">
    <text evidence="12">Was originally thought to be a dihydrodipicolinate synthase (DHDPS), catalyzing the condensation of (S)-aspartate-beta-semialdehyde [(S)-ASA] and pyruvate to dihydrodipicolinate (DHDP). However, it was shown in E.coli that the product of the enzymatic reaction is not dihydrodipicolinate but in fact (4S)-4-hydroxy-2,3,4,5-tetrahydro-(2S)-dipicolinic acid (HTPA), and that the consecutive dehydration reaction leading to DHDP is not spontaneous but catalyzed by DapB.</text>
</comment>
<dbReference type="SMART" id="SM01130">
    <property type="entry name" value="DHDPS"/>
    <property type="match status" value="1"/>
</dbReference>
<proteinExistence type="inferred from homology"/>
<keyword evidence="9 12" id="KW-0456">Lyase</keyword>
<feature type="active site" description="Proton donor/acceptor" evidence="12 14">
    <location>
        <position position="134"/>
    </location>
</feature>
<evidence type="ECO:0000256" key="14">
    <source>
        <dbReference type="PIRSR" id="PIRSR001365-1"/>
    </source>
</evidence>
<comment type="caution">
    <text evidence="12">Lacks conserved residue(s) required for the propagation of feature annotation.</text>
</comment>
<dbReference type="PRINTS" id="PR00146">
    <property type="entry name" value="DHPICSNTHASE"/>
</dbReference>
<dbReference type="PANTHER" id="PTHR12128">
    <property type="entry name" value="DIHYDRODIPICOLINATE SYNTHASE"/>
    <property type="match status" value="1"/>
</dbReference>
<organism evidence="16 17">
    <name type="scientific">Nonomuraea turkmeniaca</name>
    <dbReference type="NCBI Taxonomy" id="103838"/>
    <lineage>
        <taxon>Bacteria</taxon>
        <taxon>Bacillati</taxon>
        <taxon>Actinomycetota</taxon>
        <taxon>Actinomycetes</taxon>
        <taxon>Streptosporangiales</taxon>
        <taxon>Streptosporangiaceae</taxon>
        <taxon>Nonomuraea</taxon>
    </lineage>
</organism>
<dbReference type="Gene3D" id="3.20.20.70">
    <property type="entry name" value="Aldolase class I"/>
    <property type="match status" value="1"/>
</dbReference>
<dbReference type="Proteomes" id="UP000309128">
    <property type="component" value="Unassembled WGS sequence"/>
</dbReference>
<evidence type="ECO:0000256" key="1">
    <source>
        <dbReference type="ARBA" id="ARBA00003294"/>
    </source>
</evidence>
<dbReference type="PIRSF" id="PIRSF001365">
    <property type="entry name" value="DHDPS"/>
    <property type="match status" value="1"/>
</dbReference>
<sequence>MMLRGIHVPLVTPFTAAGEVAVDAIEKLAHQMLDEGAAGLVALGTTGEVAALDAEERARVIEVCARVCGQRQALLTVGVTGNDVRSAAQALRSLPEGVGAALVTVPYFLRPGERGVVAYFEALAEETPVPLVIYHIPYRTGQAVSAATLRRLGAHPMVAGVKYAVGGIDLDAVDLLGDLPDGFEVVCGEDAFISPLLALGASGGILAAAHLRTRDFVELAEAWQAGDVARAQALGRRLARLSAALFAEPNPSVIKGVLHAQGLIPTPDVRLPLVPAGAEAVSQARLVAVHPGQ</sequence>
<evidence type="ECO:0000256" key="6">
    <source>
        <dbReference type="ARBA" id="ARBA00022605"/>
    </source>
</evidence>
<accession>A0A5S4FTU0</accession>
<feature type="site" description="Part of a proton relay during catalysis" evidence="12">
    <location>
        <position position="45"/>
    </location>
</feature>
<dbReference type="InterPro" id="IPR020625">
    <property type="entry name" value="Schiff_base-form_aldolases_AS"/>
</dbReference>
<keyword evidence="6 12" id="KW-0028">Amino-acid biosynthesis</keyword>
<comment type="function">
    <text evidence="1 12">Catalyzes the condensation of (S)-aspartate-beta-semialdehyde [(S)-ASA] and pyruvate to 4-hydroxy-tetrahydrodipicolinate (HTPA).</text>
</comment>
<keyword evidence="7 12" id="KW-0220">Diaminopimelate biosynthesis</keyword>
<evidence type="ECO:0000256" key="7">
    <source>
        <dbReference type="ARBA" id="ARBA00022915"/>
    </source>
</evidence>
<keyword evidence="10 12" id="KW-0704">Schiff base</keyword>
<comment type="subcellular location">
    <subcellularLocation>
        <location evidence="12">Cytoplasm</location>
    </subcellularLocation>
</comment>
<keyword evidence="5 12" id="KW-0963">Cytoplasm</keyword>
<dbReference type="EMBL" id="VCKY01000012">
    <property type="protein sequence ID" value="TMR24175.1"/>
    <property type="molecule type" value="Genomic_DNA"/>
</dbReference>
<evidence type="ECO:0000256" key="9">
    <source>
        <dbReference type="ARBA" id="ARBA00023239"/>
    </source>
</evidence>
<comment type="catalytic activity">
    <reaction evidence="11 12">
        <text>L-aspartate 4-semialdehyde + pyruvate = (2S,4S)-4-hydroxy-2,3,4,5-tetrahydrodipicolinate + H2O + H(+)</text>
        <dbReference type="Rhea" id="RHEA:34171"/>
        <dbReference type="ChEBI" id="CHEBI:15361"/>
        <dbReference type="ChEBI" id="CHEBI:15377"/>
        <dbReference type="ChEBI" id="CHEBI:15378"/>
        <dbReference type="ChEBI" id="CHEBI:67139"/>
        <dbReference type="ChEBI" id="CHEBI:537519"/>
        <dbReference type="EC" id="4.3.3.7"/>
    </reaction>
</comment>
<evidence type="ECO:0000256" key="13">
    <source>
        <dbReference type="PIRNR" id="PIRNR001365"/>
    </source>
</evidence>
<comment type="pathway">
    <text evidence="2 12">Amino-acid biosynthesis; L-lysine biosynthesis via DAP pathway; (S)-tetrahydrodipicolinate from L-aspartate: step 3/4.</text>
</comment>
<evidence type="ECO:0000313" key="17">
    <source>
        <dbReference type="Proteomes" id="UP000309128"/>
    </source>
</evidence>
<dbReference type="GO" id="GO:0019877">
    <property type="term" value="P:diaminopimelate biosynthetic process"/>
    <property type="evidence" value="ECO:0007669"/>
    <property type="project" value="UniProtKB-UniRule"/>
</dbReference>
<dbReference type="EC" id="4.3.3.7" evidence="4 12"/>
<dbReference type="GO" id="GO:0005737">
    <property type="term" value="C:cytoplasm"/>
    <property type="evidence" value="ECO:0007669"/>
    <property type="project" value="UniProtKB-SubCell"/>
</dbReference>
<evidence type="ECO:0000256" key="3">
    <source>
        <dbReference type="ARBA" id="ARBA00007592"/>
    </source>
</evidence>
<comment type="caution">
    <text evidence="16">The sequence shown here is derived from an EMBL/GenBank/DDBJ whole genome shotgun (WGS) entry which is preliminary data.</text>
</comment>
<dbReference type="InterPro" id="IPR005263">
    <property type="entry name" value="DapA"/>
</dbReference>
<evidence type="ECO:0000256" key="4">
    <source>
        <dbReference type="ARBA" id="ARBA00012086"/>
    </source>
</evidence>
<reference evidence="16 17" key="1">
    <citation type="submission" date="2019-05" db="EMBL/GenBank/DDBJ databases">
        <title>Draft genome sequence of Nonomuraea turkmeniaca DSM 43926.</title>
        <authorList>
            <person name="Saricaoglu S."/>
            <person name="Isik K."/>
        </authorList>
    </citation>
    <scope>NUCLEOTIDE SEQUENCE [LARGE SCALE GENOMIC DNA]</scope>
    <source>
        <strain evidence="16 17">DSM 43926</strain>
    </source>
</reference>
<gene>
    <name evidence="12" type="primary">dapA</name>
    <name evidence="16" type="ORF">ETD86_05505</name>
</gene>
<evidence type="ECO:0000256" key="2">
    <source>
        <dbReference type="ARBA" id="ARBA00005120"/>
    </source>
</evidence>
<evidence type="ECO:0000256" key="15">
    <source>
        <dbReference type="PIRSR" id="PIRSR001365-2"/>
    </source>
</evidence>
<dbReference type="AlphaFoldDB" id="A0A5S4FTU0"/>
<keyword evidence="8 12" id="KW-0457">Lysine biosynthesis</keyword>
<dbReference type="GO" id="GO:0009089">
    <property type="term" value="P:lysine biosynthetic process via diaminopimelate"/>
    <property type="evidence" value="ECO:0007669"/>
    <property type="project" value="UniProtKB-UniRule"/>
</dbReference>
<evidence type="ECO:0000256" key="12">
    <source>
        <dbReference type="HAMAP-Rule" id="MF_00418"/>
    </source>
</evidence>
<dbReference type="OrthoDB" id="9782828at2"/>
<name>A0A5S4FTU0_9ACTN</name>
<feature type="binding site" evidence="12 15">
    <location>
        <position position="46"/>
    </location>
    <ligand>
        <name>pyruvate</name>
        <dbReference type="ChEBI" id="CHEBI:15361"/>
    </ligand>
</feature>
<evidence type="ECO:0000256" key="10">
    <source>
        <dbReference type="ARBA" id="ARBA00023270"/>
    </source>
</evidence>
<dbReference type="UniPathway" id="UPA00034">
    <property type="reaction ID" value="UER00017"/>
</dbReference>
<keyword evidence="17" id="KW-1185">Reference proteome</keyword>
<dbReference type="GO" id="GO:0008840">
    <property type="term" value="F:4-hydroxy-tetrahydrodipicolinate synthase activity"/>
    <property type="evidence" value="ECO:0007669"/>
    <property type="project" value="UniProtKB-UniRule"/>
</dbReference>
<feature type="binding site" evidence="12 15">
    <location>
        <position position="205"/>
    </location>
    <ligand>
        <name>pyruvate</name>
        <dbReference type="ChEBI" id="CHEBI:15361"/>
    </ligand>
</feature>
<comment type="similarity">
    <text evidence="3 12 13">Belongs to the DapA family.</text>
</comment>
<dbReference type="PANTHER" id="PTHR12128:SF66">
    <property type="entry name" value="4-HYDROXY-2-OXOGLUTARATE ALDOLASE, MITOCHONDRIAL"/>
    <property type="match status" value="1"/>
</dbReference>
<protein>
    <recommendedName>
        <fullName evidence="4 12">4-hydroxy-tetrahydrodipicolinate synthase</fullName>
        <shortName evidence="12">HTPA synthase</shortName>
        <ecNumber evidence="4 12">4.3.3.7</ecNumber>
    </recommendedName>
</protein>
<dbReference type="InterPro" id="IPR013785">
    <property type="entry name" value="Aldolase_TIM"/>
</dbReference>
<dbReference type="SUPFAM" id="SSF51569">
    <property type="entry name" value="Aldolase"/>
    <property type="match status" value="1"/>
</dbReference>
<dbReference type="HAMAP" id="MF_00418">
    <property type="entry name" value="DapA"/>
    <property type="match status" value="1"/>
</dbReference>
<comment type="subunit">
    <text evidence="12">Homotetramer; dimer of dimers.</text>
</comment>
<dbReference type="InterPro" id="IPR002220">
    <property type="entry name" value="DapA-like"/>
</dbReference>
<dbReference type="Pfam" id="PF00701">
    <property type="entry name" value="DHDPS"/>
    <property type="match status" value="1"/>
</dbReference>
<feature type="active site" description="Schiff-base intermediate with substrate" evidence="12 14">
    <location>
        <position position="162"/>
    </location>
</feature>
<dbReference type="CDD" id="cd00950">
    <property type="entry name" value="DHDPS"/>
    <property type="match status" value="1"/>
</dbReference>
<evidence type="ECO:0000256" key="5">
    <source>
        <dbReference type="ARBA" id="ARBA00022490"/>
    </source>
</evidence>
<evidence type="ECO:0000313" key="16">
    <source>
        <dbReference type="EMBL" id="TMR24175.1"/>
    </source>
</evidence>